<evidence type="ECO:0000259" key="3">
    <source>
        <dbReference type="PROSITE" id="PS50853"/>
    </source>
</evidence>
<reference evidence="5" key="1">
    <citation type="submission" date="2024-04" db="EMBL/GenBank/DDBJ databases">
        <title>Salinicola lusitanus LLJ914,a marine bacterium isolated from the Okinawa Trough.</title>
        <authorList>
            <person name="Li J."/>
        </authorList>
    </citation>
    <scope>NUCLEOTIDE SEQUENCE [LARGE SCALE GENOMIC DNA]</scope>
</reference>
<name>A0AAW0Q6A8_9GOBI</name>
<keyword evidence="2" id="KW-0472">Membrane</keyword>
<accession>A0AAW0Q6A8</accession>
<dbReference type="FunFam" id="2.60.40.10:FF:000301">
    <property type="entry name" value="Sidekick cell adhesion molecule 2"/>
    <property type="match status" value="1"/>
</dbReference>
<dbReference type="InterPro" id="IPR013783">
    <property type="entry name" value="Ig-like_fold"/>
</dbReference>
<protein>
    <recommendedName>
        <fullName evidence="3">Fibronectin type-III domain-containing protein</fullName>
    </recommendedName>
</protein>
<comment type="caution">
    <text evidence="4">The sequence shown here is derived from an EMBL/GenBank/DDBJ whole genome shotgun (WGS) entry which is preliminary data.</text>
</comment>
<keyword evidence="5" id="KW-1185">Reference proteome</keyword>
<dbReference type="InterPro" id="IPR036116">
    <property type="entry name" value="FN3_sf"/>
</dbReference>
<dbReference type="InterPro" id="IPR050964">
    <property type="entry name" value="Striated_Muscle_Regulatory"/>
</dbReference>
<evidence type="ECO:0000256" key="1">
    <source>
        <dbReference type="ARBA" id="ARBA00022737"/>
    </source>
</evidence>
<dbReference type="PANTHER" id="PTHR13817">
    <property type="entry name" value="TITIN"/>
    <property type="match status" value="1"/>
</dbReference>
<organism evidence="4 5">
    <name type="scientific">Mugilogobius chulae</name>
    <name type="common">yellowstripe goby</name>
    <dbReference type="NCBI Taxonomy" id="88201"/>
    <lineage>
        <taxon>Eukaryota</taxon>
        <taxon>Metazoa</taxon>
        <taxon>Chordata</taxon>
        <taxon>Craniata</taxon>
        <taxon>Vertebrata</taxon>
        <taxon>Euteleostomi</taxon>
        <taxon>Actinopterygii</taxon>
        <taxon>Neopterygii</taxon>
        <taxon>Teleostei</taxon>
        <taxon>Neoteleostei</taxon>
        <taxon>Acanthomorphata</taxon>
        <taxon>Gobiaria</taxon>
        <taxon>Gobiiformes</taxon>
        <taxon>Gobioidei</taxon>
        <taxon>Gobiidae</taxon>
        <taxon>Gobionellinae</taxon>
        <taxon>Mugilogobius</taxon>
    </lineage>
</organism>
<dbReference type="CDD" id="cd00063">
    <property type="entry name" value="FN3"/>
    <property type="match status" value="2"/>
</dbReference>
<keyword evidence="1" id="KW-0677">Repeat</keyword>
<dbReference type="AlphaFoldDB" id="A0AAW0Q6A8"/>
<evidence type="ECO:0000256" key="2">
    <source>
        <dbReference type="SAM" id="Phobius"/>
    </source>
</evidence>
<dbReference type="SUPFAM" id="SSF49265">
    <property type="entry name" value="Fibronectin type III"/>
    <property type="match status" value="1"/>
</dbReference>
<feature type="domain" description="Fibronectin type-III" evidence="3">
    <location>
        <begin position="33"/>
        <end position="135"/>
    </location>
</feature>
<dbReference type="PANTHER" id="PTHR13817:SF73">
    <property type="entry name" value="FIBRONECTIN TYPE-III DOMAIN-CONTAINING PROTEIN"/>
    <property type="match status" value="1"/>
</dbReference>
<dbReference type="EMBL" id="JBBPFD010000002">
    <property type="protein sequence ID" value="KAK7940057.1"/>
    <property type="molecule type" value="Genomic_DNA"/>
</dbReference>
<dbReference type="Gene3D" id="2.60.40.10">
    <property type="entry name" value="Immunoglobulins"/>
    <property type="match status" value="2"/>
</dbReference>
<evidence type="ECO:0000313" key="4">
    <source>
        <dbReference type="EMBL" id="KAK7940057.1"/>
    </source>
</evidence>
<dbReference type="PROSITE" id="PS50853">
    <property type="entry name" value="FN3"/>
    <property type="match status" value="2"/>
</dbReference>
<feature type="transmembrane region" description="Helical" evidence="2">
    <location>
        <begin position="244"/>
        <end position="269"/>
    </location>
</feature>
<dbReference type="InterPro" id="IPR003961">
    <property type="entry name" value="FN3_dom"/>
</dbReference>
<feature type="domain" description="Fibronectin type-III" evidence="3">
    <location>
        <begin position="138"/>
        <end position="236"/>
    </location>
</feature>
<proteinExistence type="predicted"/>
<dbReference type="Pfam" id="PF00041">
    <property type="entry name" value="fn3"/>
    <property type="match status" value="2"/>
</dbReference>
<keyword evidence="2" id="KW-0812">Transmembrane</keyword>
<dbReference type="SMART" id="SM00060">
    <property type="entry name" value="FN3"/>
    <property type="match status" value="2"/>
</dbReference>
<sequence length="316" mass="34742">MGMNCLVGYCTGTDGSPCCVTSRFHLGVICPQCPSFIHFSELTTTSVNVSWGEPKQANGIIESYRLVYEPCTPVDDSSPRTPGVSKIVTVDVKANAPLWMKLKDLADGVTYNFRIRAKTLTYGPEVEANITTGPGEGAPGPPGEPFIARHGTALTLHWTSGEQGRAPITRYVIEARPSDEGLWDILIKDIPKEASSYTFNLDLLREGVTYDFRVIAVNDYGYGSPSAPSPSISAQKVSPFYEEWWFLVVIALVGLFSSCCWFLYSSYVARVRNTPRRMIQKFSFNVKPSVEGRPDKGARGCRPLAHAQLTEPSAIQ</sequence>
<evidence type="ECO:0000313" key="5">
    <source>
        <dbReference type="Proteomes" id="UP001460270"/>
    </source>
</evidence>
<dbReference type="Proteomes" id="UP001460270">
    <property type="component" value="Unassembled WGS sequence"/>
</dbReference>
<dbReference type="FunFam" id="2.60.40.10:FF:000253">
    <property type="entry name" value="Sidekick cell adhesion molecule 1"/>
    <property type="match status" value="1"/>
</dbReference>
<gene>
    <name evidence="4" type="ORF">WMY93_003383</name>
</gene>
<keyword evidence="2" id="KW-1133">Transmembrane helix</keyword>
<dbReference type="PRINTS" id="PR00014">
    <property type="entry name" value="FNTYPEIII"/>
</dbReference>